<dbReference type="RefSeq" id="WP_194113123.1">
    <property type="nucleotide sequence ID" value="NZ_JADFFL010000008.1"/>
</dbReference>
<evidence type="ECO:0000313" key="2">
    <source>
        <dbReference type="EMBL" id="MBE9663874.1"/>
    </source>
</evidence>
<dbReference type="AlphaFoldDB" id="A0A929PY71"/>
<keyword evidence="3" id="KW-1185">Reference proteome</keyword>
<evidence type="ECO:0000313" key="3">
    <source>
        <dbReference type="Proteomes" id="UP000622475"/>
    </source>
</evidence>
<comment type="caution">
    <text evidence="2">The sequence shown here is derived from an EMBL/GenBank/DDBJ whole genome shotgun (WGS) entry which is preliminary data.</text>
</comment>
<gene>
    <name evidence="2" type="ORF">IRJ16_18470</name>
</gene>
<evidence type="ECO:0000259" key="1">
    <source>
        <dbReference type="Pfam" id="PF00158"/>
    </source>
</evidence>
<protein>
    <submittedName>
        <fullName evidence="2">Sigma 54-interacting transcriptional regulator</fullName>
    </submittedName>
</protein>
<dbReference type="Pfam" id="PF00158">
    <property type="entry name" value="Sigma54_activat"/>
    <property type="match status" value="1"/>
</dbReference>
<accession>A0A929PY71</accession>
<dbReference type="GO" id="GO:0004672">
    <property type="term" value="F:protein kinase activity"/>
    <property type="evidence" value="ECO:0007669"/>
    <property type="project" value="TreeGrafter"/>
</dbReference>
<dbReference type="EMBL" id="JADFFL010000008">
    <property type="protein sequence ID" value="MBE9663874.1"/>
    <property type="molecule type" value="Genomic_DNA"/>
</dbReference>
<dbReference type="Gene3D" id="3.40.50.300">
    <property type="entry name" value="P-loop containing nucleotide triphosphate hydrolases"/>
    <property type="match status" value="1"/>
</dbReference>
<dbReference type="PANTHER" id="PTHR30267">
    <property type="entry name" value="PROTEIN KINASE PRKA"/>
    <property type="match status" value="1"/>
</dbReference>
<dbReference type="GO" id="GO:0006355">
    <property type="term" value="P:regulation of DNA-templated transcription"/>
    <property type="evidence" value="ECO:0007669"/>
    <property type="project" value="InterPro"/>
</dbReference>
<reference evidence="2" key="1">
    <citation type="submission" date="2020-10" db="EMBL/GenBank/DDBJ databases">
        <title>Mucilaginibacter mali sp. nov., isolated from rhizosphere soil of apple orchard.</title>
        <authorList>
            <person name="Lee J.-S."/>
            <person name="Kim H.S."/>
            <person name="Kim J.-S."/>
        </authorList>
    </citation>
    <scope>NUCLEOTIDE SEQUENCE</scope>
    <source>
        <strain evidence="2">KCTC 22746</strain>
    </source>
</reference>
<sequence length="502" mass="56425">MSKLLSIKTLGELKATGYKSRSVKEELRDNLTIQLQKKEGGFEGIVGYEDTVIPDLQTAILSRHNILLLGLRGQAKTRIARLLVNLLDEYVPYIEGSELFDDPLAPISWYGSSQIEIHGDKTPIGWIHRSERYTEKLATPDVTVADLIGDVDPIKAATLKLTYSDERVLHFGLIPRAHRGIFVINELPDLQARIQVSLFNILQEKDIQIRGFKLRLPLDIQFVFTANPEDYTNRGSIVTPLKDRIESQILTHYPRSVEISRKITQQEASLTESQKANIEADGLVKDLVEQIAFEARNSEYIDKKSGVSARLTISSYENLISNAERRMLINGEKNTFVRISDFLGVIPAITGKIELVYEGELEGPAKVANILLGKAIKTLMLQYFPDPEKAKKSKKANPYGAVTAWFGDANNLALVDGLPAREYKEALNSVNGLKDVVKSFHPKLSENQQLLLMEFILHGLAEFSQLNKGFLDNGFAFSDMFDSLFNLQPDDDDDLDLDNDRY</sequence>
<dbReference type="Proteomes" id="UP000622475">
    <property type="component" value="Unassembled WGS sequence"/>
</dbReference>
<organism evidence="2 3">
    <name type="scientific">Mucilaginibacter myungsuensis</name>
    <dbReference type="NCBI Taxonomy" id="649104"/>
    <lineage>
        <taxon>Bacteria</taxon>
        <taxon>Pseudomonadati</taxon>
        <taxon>Bacteroidota</taxon>
        <taxon>Sphingobacteriia</taxon>
        <taxon>Sphingobacteriales</taxon>
        <taxon>Sphingobacteriaceae</taxon>
        <taxon>Mucilaginibacter</taxon>
    </lineage>
</organism>
<dbReference type="PANTHER" id="PTHR30267:SF2">
    <property type="entry name" value="PROTEIN PRKA"/>
    <property type="match status" value="1"/>
</dbReference>
<dbReference type="GO" id="GO:0005524">
    <property type="term" value="F:ATP binding"/>
    <property type="evidence" value="ECO:0007669"/>
    <property type="project" value="InterPro"/>
</dbReference>
<dbReference type="InterPro" id="IPR027417">
    <property type="entry name" value="P-loop_NTPase"/>
</dbReference>
<dbReference type="SUPFAM" id="SSF52540">
    <property type="entry name" value="P-loop containing nucleoside triphosphate hydrolases"/>
    <property type="match status" value="1"/>
</dbReference>
<dbReference type="InterPro" id="IPR002078">
    <property type="entry name" value="Sigma_54_int"/>
</dbReference>
<name>A0A929PY71_9SPHI</name>
<feature type="domain" description="Sigma-54 factor interaction" evidence="1">
    <location>
        <begin position="170"/>
        <end position="228"/>
    </location>
</feature>
<proteinExistence type="predicted"/>